<keyword evidence="4" id="KW-1185">Reference proteome</keyword>
<dbReference type="InterPro" id="IPR001229">
    <property type="entry name" value="Jacalin-like_lectin_dom"/>
</dbReference>
<sequence length="228" mass="25743">MTVEYCDGLVVYATENGIGICNPLLRQIRWIKSKVNYRYNGVGYDNSRPENHYKIFESCPYSDTTVKASITEFKEKACIYIAKGDKFHEIIINDLVEYPTRHHRTYVPSLVPVPTFTMSNRSKTQQVESRFTHPRGIQASDGGNEWDDGIFHNVKKINVGVNDFDTVFVKFHYSKYNRIEAGAGHGNATTHNPDDEIMIAGGDYIEAVEGPTLKAISPPSHFGCARET</sequence>
<dbReference type="Pfam" id="PF07734">
    <property type="entry name" value="FBA_1"/>
    <property type="match status" value="1"/>
</dbReference>
<evidence type="ECO:0000313" key="3">
    <source>
        <dbReference type="EMBL" id="KAG7635011.1"/>
    </source>
</evidence>
<dbReference type="GO" id="GO:0030246">
    <property type="term" value="F:carbohydrate binding"/>
    <property type="evidence" value="ECO:0007669"/>
    <property type="project" value="UniProtKB-KW"/>
</dbReference>
<evidence type="ECO:0000256" key="1">
    <source>
        <dbReference type="ARBA" id="ARBA00022734"/>
    </source>
</evidence>
<dbReference type="Proteomes" id="UP000694251">
    <property type="component" value="Chromosome 3"/>
</dbReference>
<keyword evidence="1" id="KW-0430">Lectin</keyword>
<dbReference type="InterPro" id="IPR006527">
    <property type="entry name" value="F-box-assoc_dom_typ1"/>
</dbReference>
<evidence type="ECO:0000313" key="4">
    <source>
        <dbReference type="Proteomes" id="UP000694251"/>
    </source>
</evidence>
<dbReference type="NCBIfam" id="TIGR01640">
    <property type="entry name" value="F_box_assoc_1"/>
    <property type="match status" value="1"/>
</dbReference>
<protein>
    <submittedName>
        <fullName evidence="3">Jacalin-like lectin domain</fullName>
    </submittedName>
</protein>
<dbReference type="EMBL" id="JAEFBJ010000003">
    <property type="protein sequence ID" value="KAG7635011.1"/>
    <property type="molecule type" value="Genomic_DNA"/>
</dbReference>
<proteinExistence type="predicted"/>
<dbReference type="PROSITE" id="PS51752">
    <property type="entry name" value="JACALIN_LECTIN"/>
    <property type="match status" value="1"/>
</dbReference>
<feature type="domain" description="Jacalin-type lectin" evidence="2">
    <location>
        <begin position="129"/>
        <end position="228"/>
    </location>
</feature>
<comment type="caution">
    <text evidence="3">The sequence shown here is derived from an EMBL/GenBank/DDBJ whole genome shotgun (WGS) entry which is preliminary data.</text>
</comment>
<name>A0A8T2FUR0_ARASU</name>
<evidence type="ECO:0000259" key="2">
    <source>
        <dbReference type="PROSITE" id="PS51752"/>
    </source>
</evidence>
<gene>
    <name evidence="3" type="ORF">ISN44_As03g051460</name>
</gene>
<organism evidence="3 4">
    <name type="scientific">Arabidopsis suecica</name>
    <name type="common">Swedish thale-cress</name>
    <name type="synonym">Cardaminopsis suecica</name>
    <dbReference type="NCBI Taxonomy" id="45249"/>
    <lineage>
        <taxon>Eukaryota</taxon>
        <taxon>Viridiplantae</taxon>
        <taxon>Streptophyta</taxon>
        <taxon>Embryophyta</taxon>
        <taxon>Tracheophyta</taxon>
        <taxon>Spermatophyta</taxon>
        <taxon>Magnoliopsida</taxon>
        <taxon>eudicotyledons</taxon>
        <taxon>Gunneridae</taxon>
        <taxon>Pentapetalae</taxon>
        <taxon>rosids</taxon>
        <taxon>malvids</taxon>
        <taxon>Brassicales</taxon>
        <taxon>Brassicaceae</taxon>
        <taxon>Camelineae</taxon>
        <taxon>Arabidopsis</taxon>
    </lineage>
</organism>
<reference evidence="3 4" key="1">
    <citation type="submission" date="2020-12" db="EMBL/GenBank/DDBJ databases">
        <title>Concerted genomic and epigenomic changes stabilize Arabidopsis allopolyploids.</title>
        <authorList>
            <person name="Chen Z."/>
        </authorList>
    </citation>
    <scope>NUCLEOTIDE SEQUENCE [LARGE SCALE GENOMIC DNA]</scope>
    <source>
        <strain evidence="3">As9502</strain>
        <tissue evidence="3">Leaf</tissue>
    </source>
</reference>
<dbReference type="InterPro" id="IPR017451">
    <property type="entry name" value="F-box-assoc_interact_dom"/>
</dbReference>
<dbReference type="Pfam" id="PF01419">
    <property type="entry name" value="Jacalin"/>
    <property type="match status" value="1"/>
</dbReference>
<dbReference type="AlphaFoldDB" id="A0A8T2FUR0"/>
<dbReference type="OrthoDB" id="1031238at2759"/>
<accession>A0A8T2FUR0</accession>